<keyword evidence="1" id="KW-0812">Transmembrane</keyword>
<evidence type="ECO:0000313" key="3">
    <source>
        <dbReference type="Proteomes" id="UP001139971"/>
    </source>
</evidence>
<feature type="transmembrane region" description="Helical" evidence="1">
    <location>
        <begin position="220"/>
        <end position="239"/>
    </location>
</feature>
<evidence type="ECO:0000313" key="2">
    <source>
        <dbReference type="EMBL" id="MDC8011200.1"/>
    </source>
</evidence>
<feature type="transmembrane region" description="Helical" evidence="1">
    <location>
        <begin position="251"/>
        <end position="271"/>
    </location>
</feature>
<dbReference type="EMBL" id="JAOVZO020000001">
    <property type="protein sequence ID" value="MDC8011200.1"/>
    <property type="molecule type" value="Genomic_DNA"/>
</dbReference>
<accession>A0A9X3YHA8</accession>
<keyword evidence="3" id="KW-1185">Reference proteome</keyword>
<dbReference type="PANTHER" id="PTHR43535">
    <property type="entry name" value="PHOSPHATIDATE CYTIDYLYLTRANSFERASE"/>
    <property type="match status" value="1"/>
</dbReference>
<feature type="transmembrane region" description="Helical" evidence="1">
    <location>
        <begin position="181"/>
        <end position="199"/>
    </location>
</feature>
<feature type="transmembrane region" description="Helical" evidence="1">
    <location>
        <begin position="48"/>
        <end position="77"/>
    </location>
</feature>
<dbReference type="GO" id="GO:0016779">
    <property type="term" value="F:nucleotidyltransferase activity"/>
    <property type="evidence" value="ECO:0007669"/>
    <property type="project" value="UniProtKB-KW"/>
</dbReference>
<sequence length="310" mass="33716">MTAQEKLIAVFGGVVGLLALATIVGRLLRRRGESAVVDNLVARVNAWWAMVAVLAVCFGLGPLANLVVFALISFFALREFITLTPTRPGDHLPLAVAFYVLVPLQYWLIWDQWYGLFAIFIPVYAFLALPALAVFAGDTTDFLERTTKIQWGVMITVYCISHAPALLMLKLRGYDGQGPLLLLYLLLVVQLSDVMQYVFGKLFGRHKLAPVVSPSKTVEGLVGGGLAAIAVGASLWWITPFSPLESAAMSALIVVCGALGGLALSAVKRSLGAKDWGRMIEGHGGMMDRMDSVCYAAPVFFHMTRWFYSG</sequence>
<name>A0A9X3YHA8_9GAMM</name>
<dbReference type="PANTHER" id="PTHR43535:SF1">
    <property type="entry name" value="PHOSPHATIDATE CYTIDYLYLTRANSFERASE"/>
    <property type="match status" value="1"/>
</dbReference>
<reference evidence="2" key="1">
    <citation type="submission" date="2023-02" db="EMBL/GenBank/DDBJ databases">
        <title>Tahibacter soli sp. nov. isolated from soil.</title>
        <authorList>
            <person name="Baek J.H."/>
            <person name="Lee J.K."/>
            <person name="Choi D.G."/>
            <person name="Jeon C.O."/>
        </authorList>
    </citation>
    <scope>NUCLEOTIDE SEQUENCE</scope>
    <source>
        <strain evidence="2">BL</strain>
    </source>
</reference>
<dbReference type="RefSeq" id="WP_263543072.1">
    <property type="nucleotide sequence ID" value="NZ_JAOVZO020000001.1"/>
</dbReference>
<feature type="transmembrane region" description="Helical" evidence="1">
    <location>
        <begin position="114"/>
        <end position="137"/>
    </location>
</feature>
<gene>
    <name evidence="2" type="ORF">OD750_001425</name>
</gene>
<dbReference type="Proteomes" id="UP001139971">
    <property type="component" value="Unassembled WGS sequence"/>
</dbReference>
<dbReference type="GO" id="GO:0009273">
    <property type="term" value="P:peptidoglycan-based cell wall biogenesis"/>
    <property type="evidence" value="ECO:0007669"/>
    <property type="project" value="TreeGrafter"/>
</dbReference>
<organism evidence="2 3">
    <name type="scientific">Tahibacter soli</name>
    <dbReference type="NCBI Taxonomy" id="2983605"/>
    <lineage>
        <taxon>Bacteria</taxon>
        <taxon>Pseudomonadati</taxon>
        <taxon>Pseudomonadota</taxon>
        <taxon>Gammaproteobacteria</taxon>
        <taxon>Lysobacterales</taxon>
        <taxon>Rhodanobacteraceae</taxon>
        <taxon>Tahibacter</taxon>
    </lineage>
</organism>
<feature type="transmembrane region" description="Helical" evidence="1">
    <location>
        <begin position="89"/>
        <end position="108"/>
    </location>
</feature>
<feature type="transmembrane region" description="Helical" evidence="1">
    <location>
        <begin position="7"/>
        <end position="28"/>
    </location>
</feature>
<keyword evidence="2" id="KW-0808">Transferase</keyword>
<dbReference type="GO" id="GO:0005886">
    <property type="term" value="C:plasma membrane"/>
    <property type="evidence" value="ECO:0007669"/>
    <property type="project" value="TreeGrafter"/>
</dbReference>
<dbReference type="Pfam" id="PF01148">
    <property type="entry name" value="CTP_transf_1"/>
    <property type="match status" value="1"/>
</dbReference>
<dbReference type="AlphaFoldDB" id="A0A9X3YHA8"/>
<keyword evidence="2" id="KW-0548">Nucleotidyltransferase</keyword>
<protein>
    <submittedName>
        <fullName evidence="2">Phosphatidate cytidylyltransferase</fullName>
    </submittedName>
</protein>
<evidence type="ECO:0000256" key="1">
    <source>
        <dbReference type="SAM" id="Phobius"/>
    </source>
</evidence>
<keyword evidence="1" id="KW-1133">Transmembrane helix</keyword>
<proteinExistence type="predicted"/>
<keyword evidence="1" id="KW-0472">Membrane</keyword>
<comment type="caution">
    <text evidence="2">The sequence shown here is derived from an EMBL/GenBank/DDBJ whole genome shotgun (WGS) entry which is preliminary data.</text>
</comment>
<feature type="transmembrane region" description="Helical" evidence="1">
    <location>
        <begin position="149"/>
        <end position="169"/>
    </location>
</feature>